<feature type="region of interest" description="Disordered" evidence="1">
    <location>
        <begin position="1"/>
        <end position="29"/>
    </location>
</feature>
<evidence type="ECO:0000313" key="3">
    <source>
        <dbReference type="Proteomes" id="UP000499080"/>
    </source>
</evidence>
<accession>A0A4Y2GIE3</accession>
<comment type="caution">
    <text evidence="2">The sequence shown here is derived from an EMBL/GenBank/DDBJ whole genome shotgun (WGS) entry which is preliminary data.</text>
</comment>
<proteinExistence type="predicted"/>
<reference evidence="2 3" key="1">
    <citation type="journal article" date="2019" name="Sci. Rep.">
        <title>Orb-weaving spider Araneus ventricosus genome elucidates the spidroin gene catalogue.</title>
        <authorList>
            <person name="Kono N."/>
            <person name="Nakamura H."/>
            <person name="Ohtoshi R."/>
            <person name="Moran D.A.P."/>
            <person name="Shinohara A."/>
            <person name="Yoshida Y."/>
            <person name="Fujiwara M."/>
            <person name="Mori M."/>
            <person name="Tomita M."/>
            <person name="Arakawa K."/>
        </authorList>
    </citation>
    <scope>NUCLEOTIDE SEQUENCE [LARGE SCALE GENOMIC DNA]</scope>
</reference>
<keyword evidence="3" id="KW-1185">Reference proteome</keyword>
<evidence type="ECO:0000256" key="1">
    <source>
        <dbReference type="SAM" id="MobiDB-lite"/>
    </source>
</evidence>
<evidence type="ECO:0000313" key="2">
    <source>
        <dbReference type="EMBL" id="GBM52546.1"/>
    </source>
</evidence>
<protein>
    <submittedName>
        <fullName evidence="2">Uncharacterized protein</fullName>
    </submittedName>
</protein>
<organism evidence="2 3">
    <name type="scientific">Araneus ventricosus</name>
    <name type="common">Orbweaver spider</name>
    <name type="synonym">Epeira ventricosa</name>
    <dbReference type="NCBI Taxonomy" id="182803"/>
    <lineage>
        <taxon>Eukaryota</taxon>
        <taxon>Metazoa</taxon>
        <taxon>Ecdysozoa</taxon>
        <taxon>Arthropoda</taxon>
        <taxon>Chelicerata</taxon>
        <taxon>Arachnida</taxon>
        <taxon>Araneae</taxon>
        <taxon>Araneomorphae</taxon>
        <taxon>Entelegynae</taxon>
        <taxon>Araneoidea</taxon>
        <taxon>Araneidae</taxon>
        <taxon>Araneus</taxon>
    </lineage>
</organism>
<sequence length="95" mass="10877">MWHMKRYSSSNQWRSDEKSKRRAVQMPGHHADQTLVRLYRIVTNVVKHGEGRRSVIPRAPLTLAELMAKNRMLRTSLTSGGDCVEKGGGRKFVDI</sequence>
<dbReference type="Proteomes" id="UP000499080">
    <property type="component" value="Unassembled WGS sequence"/>
</dbReference>
<dbReference type="AlphaFoldDB" id="A0A4Y2GIE3"/>
<dbReference type="EMBL" id="BGPR01099398">
    <property type="protein sequence ID" value="GBM52546.1"/>
    <property type="molecule type" value="Genomic_DNA"/>
</dbReference>
<gene>
    <name evidence="2" type="ORF">AVEN_130296_1</name>
</gene>
<name>A0A4Y2GIE3_ARAVE</name>